<evidence type="ECO:0000313" key="1">
    <source>
        <dbReference type="EMBL" id="PLW31505.1"/>
    </source>
</evidence>
<dbReference type="Proteomes" id="UP000235388">
    <property type="component" value="Unassembled WGS sequence"/>
</dbReference>
<dbReference type="EMBL" id="PGCJ01000347">
    <property type="protein sequence ID" value="PLW31505.1"/>
    <property type="molecule type" value="Genomic_DNA"/>
</dbReference>
<protein>
    <submittedName>
        <fullName evidence="1">Uncharacterized protein</fullName>
    </submittedName>
</protein>
<accession>A0A2N5U190</accession>
<dbReference type="PANTHER" id="PTHR47093">
    <property type="entry name" value="PROTEIN JSN1-RELATED"/>
    <property type="match status" value="1"/>
</dbReference>
<sequence>MDQIASELFEEIISLSLDYIGYTIAQKLFEKCSEMFASNQDAHVVALCAASGHHWVSQERDGRFGARSMRTHADLFGAQACRPTPDQAGGNRVLAPRLAPHPSQLCTYKLALVTVLRIINQGVDARASQIIIDGTFHSSKLVLKEILGDQAHERQIAKDAVQILRDSIGVALHSLSIPINPSGVSSDTTSSASKVQMPELTPIKLSKLISIIISNTPIPSTKEGKEPKLLWTPTVQRATVQPIISRVGQEFTSQIANHCLADAKFNSNSSPIALLYRICSAPVICSANLCKTVLLKTKRGAGPEAEELAEQLGELIELANKYGNEFPINHVS</sequence>
<comment type="caution">
    <text evidence="1">The sequence shown here is derived from an EMBL/GenBank/DDBJ whole genome shotgun (WGS) entry which is preliminary data.</text>
</comment>
<dbReference type="InterPro" id="IPR052645">
    <property type="entry name" value="Pumilio_domain_protein"/>
</dbReference>
<evidence type="ECO:0000313" key="2">
    <source>
        <dbReference type="Proteomes" id="UP000235388"/>
    </source>
</evidence>
<organism evidence="1 2">
    <name type="scientific">Puccinia coronata f. sp. avenae</name>
    <dbReference type="NCBI Taxonomy" id="200324"/>
    <lineage>
        <taxon>Eukaryota</taxon>
        <taxon>Fungi</taxon>
        <taxon>Dikarya</taxon>
        <taxon>Basidiomycota</taxon>
        <taxon>Pucciniomycotina</taxon>
        <taxon>Pucciniomycetes</taxon>
        <taxon>Pucciniales</taxon>
        <taxon>Pucciniaceae</taxon>
        <taxon>Puccinia</taxon>
    </lineage>
</organism>
<gene>
    <name evidence="1" type="ORF">PCANC_21073</name>
</gene>
<reference evidence="1 2" key="1">
    <citation type="submission" date="2017-11" db="EMBL/GenBank/DDBJ databases">
        <title>De novo assembly and phasing of dikaryotic genomes from two isolates of Puccinia coronata f. sp. avenae, the causal agent of oat crown rust.</title>
        <authorList>
            <person name="Miller M.E."/>
            <person name="Zhang Y."/>
            <person name="Omidvar V."/>
            <person name="Sperschneider J."/>
            <person name="Schwessinger B."/>
            <person name="Raley C."/>
            <person name="Palmer J.M."/>
            <person name="Garnica D."/>
            <person name="Upadhyaya N."/>
            <person name="Rathjen J."/>
            <person name="Taylor J.M."/>
            <person name="Park R.F."/>
            <person name="Dodds P.N."/>
            <person name="Hirsch C.D."/>
            <person name="Kianian S.F."/>
            <person name="Figueroa M."/>
        </authorList>
    </citation>
    <scope>NUCLEOTIDE SEQUENCE [LARGE SCALE GENOMIC DNA]</scope>
    <source>
        <strain evidence="1">12NC29</strain>
    </source>
</reference>
<name>A0A2N5U190_9BASI</name>
<dbReference type="AlphaFoldDB" id="A0A2N5U190"/>
<dbReference type="OrthoDB" id="10546095at2759"/>
<keyword evidence="2" id="KW-1185">Reference proteome</keyword>
<dbReference type="PANTHER" id="PTHR47093:SF1">
    <property type="entry name" value="PROTEIN JSN1-RELATED"/>
    <property type="match status" value="1"/>
</dbReference>
<proteinExistence type="predicted"/>
<dbReference type="GO" id="GO:0000288">
    <property type="term" value="P:nuclear-transcribed mRNA catabolic process, deadenylation-dependent decay"/>
    <property type="evidence" value="ECO:0007669"/>
    <property type="project" value="TreeGrafter"/>
</dbReference>
<dbReference type="STRING" id="200324.A0A2N5U190"/>